<dbReference type="Proteomes" id="UP000232688">
    <property type="component" value="Unassembled WGS sequence"/>
</dbReference>
<sequence>MRNLTLPLKYKSTKSKREEWDLKSCTCEAKEFSIKRETPPEDKICLEISKLEENTGGDEPLTLKEEMLNELGIKEVLLEEENNDSCEENPVTSSGLGGFRTKVSKLKLLFDIKTQ</sequence>
<evidence type="ECO:0000313" key="1">
    <source>
        <dbReference type="EMBL" id="PKC53219.1"/>
    </source>
</evidence>
<accession>A0A2N0QQ94</accession>
<gene>
    <name evidence="1" type="ORF">RhiirA1_479750</name>
</gene>
<name>A0A2N0QQ94_9GLOM</name>
<reference evidence="1 2" key="2">
    <citation type="submission" date="2017-10" db="EMBL/GenBank/DDBJ databases">
        <title>Genome analyses suggest a sexual origin of heterokaryosis in a supposedly ancient asexual fungus.</title>
        <authorList>
            <person name="Corradi N."/>
            <person name="Sedzielewska K."/>
            <person name="Noel J."/>
            <person name="Charron P."/>
            <person name="Farinelli L."/>
            <person name="Marton T."/>
            <person name="Kruger M."/>
            <person name="Pelin A."/>
            <person name="Brachmann A."/>
            <person name="Corradi N."/>
        </authorList>
    </citation>
    <scope>NUCLEOTIDE SEQUENCE [LARGE SCALE GENOMIC DNA]</scope>
    <source>
        <strain evidence="1 2">A1</strain>
    </source>
</reference>
<comment type="caution">
    <text evidence="1">The sequence shown here is derived from an EMBL/GenBank/DDBJ whole genome shotgun (WGS) entry which is preliminary data.</text>
</comment>
<dbReference type="AlphaFoldDB" id="A0A2N0QQ94"/>
<proteinExistence type="predicted"/>
<evidence type="ECO:0000313" key="2">
    <source>
        <dbReference type="Proteomes" id="UP000232688"/>
    </source>
</evidence>
<reference evidence="1 2" key="1">
    <citation type="submission" date="2017-10" db="EMBL/GenBank/DDBJ databases">
        <title>Extensive intraspecific genome diversity in a model arbuscular mycorrhizal fungus.</title>
        <authorList>
            <person name="Chen E.C.H."/>
            <person name="Morin E."/>
            <person name="Baudet D."/>
            <person name="Noel J."/>
            <person name="Ndikumana S."/>
            <person name="Charron P."/>
            <person name="St-Onge C."/>
            <person name="Giorgi J."/>
            <person name="Grigoriev I.V."/>
            <person name="Roux C."/>
            <person name="Martin F.M."/>
            <person name="Corradi N."/>
        </authorList>
    </citation>
    <scope>NUCLEOTIDE SEQUENCE [LARGE SCALE GENOMIC DNA]</scope>
    <source>
        <strain evidence="1 2">A1</strain>
    </source>
</reference>
<organism evidence="1 2">
    <name type="scientific">Rhizophagus irregularis</name>
    <dbReference type="NCBI Taxonomy" id="588596"/>
    <lineage>
        <taxon>Eukaryota</taxon>
        <taxon>Fungi</taxon>
        <taxon>Fungi incertae sedis</taxon>
        <taxon>Mucoromycota</taxon>
        <taxon>Glomeromycotina</taxon>
        <taxon>Glomeromycetes</taxon>
        <taxon>Glomerales</taxon>
        <taxon>Glomeraceae</taxon>
        <taxon>Rhizophagus</taxon>
    </lineage>
</organism>
<protein>
    <submittedName>
        <fullName evidence="1">Uncharacterized protein</fullName>
    </submittedName>
</protein>
<dbReference type="VEuPathDB" id="FungiDB:RhiirA1_479750"/>
<dbReference type="EMBL" id="LLXH01004507">
    <property type="protein sequence ID" value="PKC53219.1"/>
    <property type="molecule type" value="Genomic_DNA"/>
</dbReference>